<proteinExistence type="predicted"/>
<dbReference type="Proteomes" id="UP001485043">
    <property type="component" value="Unassembled WGS sequence"/>
</dbReference>
<comment type="caution">
    <text evidence="1">The sequence shown here is derived from an EMBL/GenBank/DDBJ whole genome shotgun (WGS) entry which is preliminary data.</text>
</comment>
<keyword evidence="2" id="KW-1185">Reference proteome</keyword>
<dbReference type="AlphaFoldDB" id="A0AAW1TKN6"/>
<evidence type="ECO:0000313" key="1">
    <source>
        <dbReference type="EMBL" id="KAK9868881.1"/>
    </source>
</evidence>
<dbReference type="EMBL" id="JALJOV010000009">
    <property type="protein sequence ID" value="KAK9868881.1"/>
    <property type="molecule type" value="Genomic_DNA"/>
</dbReference>
<evidence type="ECO:0000313" key="2">
    <source>
        <dbReference type="Proteomes" id="UP001485043"/>
    </source>
</evidence>
<organism evidence="1 2">
    <name type="scientific">Apatococcus fuscideae</name>
    <dbReference type="NCBI Taxonomy" id="2026836"/>
    <lineage>
        <taxon>Eukaryota</taxon>
        <taxon>Viridiplantae</taxon>
        <taxon>Chlorophyta</taxon>
        <taxon>core chlorophytes</taxon>
        <taxon>Trebouxiophyceae</taxon>
        <taxon>Chlorellales</taxon>
        <taxon>Chlorellaceae</taxon>
        <taxon>Apatococcus</taxon>
    </lineage>
</organism>
<name>A0AAW1TKN6_9CHLO</name>
<gene>
    <name evidence="1" type="ORF">WJX84_010144</name>
</gene>
<protein>
    <submittedName>
        <fullName evidence="1">Uncharacterized protein</fullName>
    </submittedName>
</protein>
<sequence>MFGASCLHRSVVGQKHRLRGHTLSLKGRSREREALEISLDQFFAEIAGDSAEQCRQQWSTCVAWMRTRTSLAHPLVAALKDSMLQQVHMDIQQQPGYAAVRAAAIALTEQLARTRAVDL</sequence>
<reference evidence="1 2" key="1">
    <citation type="journal article" date="2024" name="Nat. Commun.">
        <title>Phylogenomics reveals the evolutionary origins of lichenization in chlorophyte algae.</title>
        <authorList>
            <person name="Puginier C."/>
            <person name="Libourel C."/>
            <person name="Otte J."/>
            <person name="Skaloud P."/>
            <person name="Haon M."/>
            <person name="Grisel S."/>
            <person name="Petersen M."/>
            <person name="Berrin J.G."/>
            <person name="Delaux P.M."/>
            <person name="Dal Grande F."/>
            <person name="Keller J."/>
        </authorList>
    </citation>
    <scope>NUCLEOTIDE SEQUENCE [LARGE SCALE GENOMIC DNA]</scope>
    <source>
        <strain evidence="1 2">SAG 2523</strain>
    </source>
</reference>
<accession>A0AAW1TKN6</accession>